<dbReference type="InterPro" id="IPR003439">
    <property type="entry name" value="ABC_transporter-like_ATP-bd"/>
</dbReference>
<dbReference type="PANTHER" id="PTHR19211">
    <property type="entry name" value="ATP-BINDING TRANSPORT PROTEIN-RELATED"/>
    <property type="match status" value="1"/>
</dbReference>
<evidence type="ECO:0000256" key="3">
    <source>
        <dbReference type="ARBA" id="ARBA00022840"/>
    </source>
</evidence>
<dbReference type="PROSITE" id="PS50893">
    <property type="entry name" value="ABC_TRANSPORTER_2"/>
    <property type="match status" value="1"/>
</dbReference>
<evidence type="ECO:0000256" key="1">
    <source>
        <dbReference type="ARBA" id="ARBA00022737"/>
    </source>
</evidence>
<keyword evidence="1" id="KW-0677">Repeat</keyword>
<dbReference type="InterPro" id="IPR050611">
    <property type="entry name" value="ABCF"/>
</dbReference>
<evidence type="ECO:0000256" key="4">
    <source>
        <dbReference type="SAM" id="MobiDB-lite"/>
    </source>
</evidence>
<gene>
    <name evidence="6" type="ORF">HOO69_23690</name>
</gene>
<dbReference type="Proteomes" id="UP000501443">
    <property type="component" value="Chromosome 2"/>
</dbReference>
<dbReference type="PROSITE" id="PS00211">
    <property type="entry name" value="ABC_TRANSPORTER_1"/>
    <property type="match status" value="1"/>
</dbReference>
<reference evidence="6 7" key="1">
    <citation type="submission" date="2020-05" db="EMBL/GenBank/DDBJ databases">
        <title>First description outside Europe of the emergent pathogen for shellfish aquaculture Vibrio europaeus.</title>
        <authorList>
            <person name="Dubert J."/>
            <person name="Rojas R."/>
        </authorList>
    </citation>
    <scope>NUCLEOTIDE SEQUENCE [LARGE SCALE GENOMIC DNA]</scope>
    <source>
        <strain evidence="6 7">NPI-1</strain>
    </source>
</reference>
<organism evidence="6 7">
    <name type="scientific">Vibrio europaeus</name>
    <dbReference type="NCBI Taxonomy" id="300876"/>
    <lineage>
        <taxon>Bacteria</taxon>
        <taxon>Pseudomonadati</taxon>
        <taxon>Pseudomonadota</taxon>
        <taxon>Gammaproteobacteria</taxon>
        <taxon>Vibrionales</taxon>
        <taxon>Vibrionaceae</taxon>
        <taxon>Vibrio</taxon>
        <taxon>Vibrio oreintalis group</taxon>
    </lineage>
</organism>
<dbReference type="InterPro" id="IPR003593">
    <property type="entry name" value="AAA+_ATPase"/>
</dbReference>
<dbReference type="InterPro" id="IPR017871">
    <property type="entry name" value="ABC_transporter-like_CS"/>
</dbReference>
<dbReference type="GO" id="GO:0005524">
    <property type="term" value="F:ATP binding"/>
    <property type="evidence" value="ECO:0007669"/>
    <property type="project" value="UniProtKB-KW"/>
</dbReference>
<name>A0AAE7AZ41_9VIBR</name>
<dbReference type="PANTHER" id="PTHR19211:SF6">
    <property type="entry name" value="BLL7188 PROTEIN"/>
    <property type="match status" value="1"/>
</dbReference>
<evidence type="ECO:0000259" key="5">
    <source>
        <dbReference type="PROSITE" id="PS50893"/>
    </source>
</evidence>
<sequence>MPVLQANKISYHFDNGEVLFSDISCSLMQSKVGLVGRNGVGKSILASILTKALYPTQGEVALNASVKTYTQLPSKLLDGNITVAQYLGVESVLRALAKIEQGDCDEKWFEIVEEQWSLKQELESQLGEMQLPRNTDFLCSELSGGQLARLQLWQLFQSDAQLLVLDEPSNHLDKQGREWLREQMNTFAGHIFLISHDRFLLREMEQIWELSTLGLAQYGGNYDDYRSQKELEVTAVERQLDSVHKEQKRLERQAQKNKEKAEQRQAKGMKARRSGSQPKILLDGMKDSAERTMSNKLKNENSRRELLDKKEHALNKRSEQLKAQKFYMGESHGGRKGQLVSIVNGVLPYGCQEPIHLQLTGTSKLWLQGGNGSGKSTLLNILRGKSILLSGDCYLNTPLFYLDQHFGLLDNAKTLLETVMEMCGGLVEAEARTLLAGIGFRRDSVFRTVRQLSGGEKMKLSMLVVSHQQTQPVLLLDEPDNHLDLESKQLLAQTLNQYGGAFVLVSHDEDFVQESGVNETYSLSNEFNRLKA</sequence>
<keyword evidence="2" id="KW-0547">Nucleotide-binding</keyword>
<dbReference type="Pfam" id="PF00005">
    <property type="entry name" value="ABC_tran"/>
    <property type="match status" value="2"/>
</dbReference>
<proteinExistence type="predicted"/>
<evidence type="ECO:0000256" key="2">
    <source>
        <dbReference type="ARBA" id="ARBA00022741"/>
    </source>
</evidence>
<dbReference type="RefSeq" id="WP_171803354.1">
    <property type="nucleotide sequence ID" value="NZ_CP053543.1"/>
</dbReference>
<evidence type="ECO:0000313" key="7">
    <source>
        <dbReference type="Proteomes" id="UP000501443"/>
    </source>
</evidence>
<accession>A0AAE7AZ41</accession>
<keyword evidence="3 6" id="KW-0067">ATP-binding</keyword>
<feature type="region of interest" description="Disordered" evidence="4">
    <location>
        <begin position="242"/>
        <end position="276"/>
    </location>
</feature>
<feature type="domain" description="ABC transporter" evidence="5">
    <location>
        <begin position="4"/>
        <end position="238"/>
    </location>
</feature>
<dbReference type="SUPFAM" id="SSF52540">
    <property type="entry name" value="P-loop containing nucleoside triphosphate hydrolases"/>
    <property type="match status" value="2"/>
</dbReference>
<evidence type="ECO:0000313" key="6">
    <source>
        <dbReference type="EMBL" id="QJY39522.1"/>
    </source>
</evidence>
<dbReference type="AlphaFoldDB" id="A0AAE7AZ41"/>
<dbReference type="EMBL" id="CP053543">
    <property type="protein sequence ID" value="QJY39522.1"/>
    <property type="molecule type" value="Genomic_DNA"/>
</dbReference>
<protein>
    <submittedName>
        <fullName evidence="6">ABC-F family ATP-binding cassette domain-containing protein</fullName>
    </submittedName>
</protein>
<dbReference type="GO" id="GO:0016887">
    <property type="term" value="F:ATP hydrolysis activity"/>
    <property type="evidence" value="ECO:0007669"/>
    <property type="project" value="InterPro"/>
</dbReference>
<dbReference type="Gene3D" id="3.40.50.300">
    <property type="entry name" value="P-loop containing nucleotide triphosphate hydrolases"/>
    <property type="match status" value="2"/>
</dbReference>
<feature type="compositionally biased region" description="Basic and acidic residues" evidence="4">
    <location>
        <begin position="242"/>
        <end position="265"/>
    </location>
</feature>
<dbReference type="SMART" id="SM00382">
    <property type="entry name" value="AAA"/>
    <property type="match status" value="2"/>
</dbReference>
<dbReference type="InterPro" id="IPR027417">
    <property type="entry name" value="P-loop_NTPase"/>
</dbReference>